<evidence type="ECO:0000313" key="2">
    <source>
        <dbReference type="Proteomes" id="UP001054857"/>
    </source>
</evidence>
<reference evidence="1 2" key="1">
    <citation type="journal article" date="2021" name="Sci. Rep.">
        <title>Genome sequencing of the multicellular alga Astrephomene provides insights into convergent evolution of germ-soma differentiation.</title>
        <authorList>
            <person name="Yamashita S."/>
            <person name="Yamamoto K."/>
            <person name="Matsuzaki R."/>
            <person name="Suzuki S."/>
            <person name="Yamaguchi H."/>
            <person name="Hirooka S."/>
            <person name="Minakuchi Y."/>
            <person name="Miyagishima S."/>
            <person name="Kawachi M."/>
            <person name="Toyoda A."/>
            <person name="Nozaki H."/>
        </authorList>
    </citation>
    <scope>NUCLEOTIDE SEQUENCE [LARGE SCALE GENOMIC DNA]</scope>
    <source>
        <strain evidence="1 2">NIES-4017</strain>
    </source>
</reference>
<dbReference type="EMBL" id="BMAR01000004">
    <property type="protein sequence ID" value="GFR42916.1"/>
    <property type="molecule type" value="Genomic_DNA"/>
</dbReference>
<dbReference type="Proteomes" id="UP001054857">
    <property type="component" value="Unassembled WGS sequence"/>
</dbReference>
<name>A0AAD3DN75_9CHLO</name>
<accession>A0AAD3DN75</accession>
<comment type="caution">
    <text evidence="1">The sequence shown here is derived from an EMBL/GenBank/DDBJ whole genome shotgun (WGS) entry which is preliminary data.</text>
</comment>
<protein>
    <submittedName>
        <fullName evidence="1">Uncharacterized protein</fullName>
    </submittedName>
</protein>
<organism evidence="1 2">
    <name type="scientific">Astrephomene gubernaculifera</name>
    <dbReference type="NCBI Taxonomy" id="47775"/>
    <lineage>
        <taxon>Eukaryota</taxon>
        <taxon>Viridiplantae</taxon>
        <taxon>Chlorophyta</taxon>
        <taxon>core chlorophytes</taxon>
        <taxon>Chlorophyceae</taxon>
        <taxon>CS clade</taxon>
        <taxon>Chlamydomonadales</taxon>
        <taxon>Astrephomenaceae</taxon>
        <taxon>Astrephomene</taxon>
    </lineage>
</organism>
<dbReference type="AlphaFoldDB" id="A0AAD3DN75"/>
<evidence type="ECO:0000313" key="1">
    <source>
        <dbReference type="EMBL" id="GFR42916.1"/>
    </source>
</evidence>
<gene>
    <name evidence="1" type="ORF">Agub_g3916</name>
</gene>
<sequence length="182" mass="19449">MVTLTNGKALAKSVLGRWRAIALCIAAILPAVLAHNDTALMAHCSRFQDFEPGIAEDLLPWYDDAGISEALMDRTIRERTMQNSVPGLPLCIRGGRLYVINGTKQSIGNLMPWQAENIIVYAYALQRLVSRWGPALPDAEFVVETQDPPYQDLGLASDLADAQAAAALSAAAAAAAAGEEEG</sequence>
<feature type="non-terminal residue" evidence="1">
    <location>
        <position position="1"/>
    </location>
</feature>
<proteinExistence type="predicted"/>
<keyword evidence="2" id="KW-1185">Reference proteome</keyword>